<dbReference type="InterPro" id="IPR004113">
    <property type="entry name" value="FAD-bd_oxidored_4_C"/>
</dbReference>
<dbReference type="FunFam" id="3.30.43.10:FF:000010">
    <property type="entry name" value="probable D-lactate dehydrogenase, mitochondrial"/>
    <property type="match status" value="1"/>
</dbReference>
<comment type="similarity">
    <text evidence="2">Belongs to the FAD-binding oxidoreductase/transferase type 4 family.</text>
</comment>
<dbReference type="PANTHER" id="PTHR11748">
    <property type="entry name" value="D-LACTATE DEHYDROGENASE"/>
    <property type="match status" value="1"/>
</dbReference>
<dbReference type="Gene3D" id="3.30.465.10">
    <property type="match status" value="1"/>
</dbReference>
<dbReference type="Gene3D" id="3.30.70.2740">
    <property type="match status" value="1"/>
</dbReference>
<organism evidence="9 10">
    <name type="scientific">Rhizobium multihospitium</name>
    <dbReference type="NCBI Taxonomy" id="410764"/>
    <lineage>
        <taxon>Bacteria</taxon>
        <taxon>Pseudomonadati</taxon>
        <taxon>Pseudomonadota</taxon>
        <taxon>Alphaproteobacteria</taxon>
        <taxon>Hyphomicrobiales</taxon>
        <taxon>Rhizobiaceae</taxon>
        <taxon>Rhizobium/Agrobacterium group</taxon>
        <taxon>Rhizobium</taxon>
    </lineage>
</organism>
<dbReference type="GO" id="GO:0004458">
    <property type="term" value="F:D-lactate dehydrogenase (cytochrome) activity"/>
    <property type="evidence" value="ECO:0007669"/>
    <property type="project" value="UniProtKB-EC"/>
</dbReference>
<dbReference type="RefSeq" id="WP_092713413.1">
    <property type="nucleotide sequence ID" value="NZ_FMAG01000004.1"/>
</dbReference>
<gene>
    <name evidence="9" type="ORF">GA0061103_4638</name>
</gene>
<evidence type="ECO:0000313" key="10">
    <source>
        <dbReference type="Proteomes" id="UP000199101"/>
    </source>
</evidence>
<keyword evidence="6" id="KW-0560">Oxidoreductase</keyword>
<dbReference type="GO" id="GO:0008720">
    <property type="term" value="F:D-lactate dehydrogenase (NAD+) activity"/>
    <property type="evidence" value="ECO:0007669"/>
    <property type="project" value="TreeGrafter"/>
</dbReference>
<evidence type="ECO:0000313" key="9">
    <source>
        <dbReference type="EMBL" id="SCB33548.1"/>
    </source>
</evidence>
<evidence type="ECO:0000256" key="2">
    <source>
        <dbReference type="ARBA" id="ARBA00008000"/>
    </source>
</evidence>
<dbReference type="FunFam" id="1.10.45.10:FF:000001">
    <property type="entry name" value="D-lactate dehydrogenase mitochondrial"/>
    <property type="match status" value="1"/>
</dbReference>
<evidence type="ECO:0000259" key="8">
    <source>
        <dbReference type="PROSITE" id="PS51387"/>
    </source>
</evidence>
<keyword evidence="10" id="KW-1185">Reference proteome</keyword>
<dbReference type="PANTHER" id="PTHR11748:SF111">
    <property type="entry name" value="D-LACTATE DEHYDROGENASE, MITOCHONDRIAL-RELATED"/>
    <property type="match status" value="1"/>
</dbReference>
<dbReference type="SUPFAM" id="SSF55103">
    <property type="entry name" value="FAD-linked oxidases, C-terminal domain"/>
    <property type="match status" value="1"/>
</dbReference>
<dbReference type="FunFam" id="3.30.70.2740:FF:000001">
    <property type="entry name" value="D-lactate dehydrogenase mitochondrial"/>
    <property type="match status" value="1"/>
</dbReference>
<keyword evidence="5" id="KW-0809">Transit peptide</keyword>
<dbReference type="Proteomes" id="UP000199101">
    <property type="component" value="Unassembled WGS sequence"/>
</dbReference>
<dbReference type="PROSITE" id="PS51387">
    <property type="entry name" value="FAD_PCMH"/>
    <property type="match status" value="1"/>
</dbReference>
<protein>
    <recommendedName>
        <fullName evidence="7">D-lactate dehydrogenase (cytochrome)</fullName>
        <ecNumber evidence="7">1.1.2.4</ecNumber>
    </recommendedName>
</protein>
<dbReference type="SUPFAM" id="SSF56176">
    <property type="entry name" value="FAD-binding/transporter-associated domain-like"/>
    <property type="match status" value="1"/>
</dbReference>
<dbReference type="EMBL" id="FMAG01000004">
    <property type="protein sequence ID" value="SCB33548.1"/>
    <property type="molecule type" value="Genomic_DNA"/>
</dbReference>
<dbReference type="STRING" id="410764.GA0061103_4638"/>
<dbReference type="OrthoDB" id="9811557at2"/>
<feature type="domain" description="FAD-binding PCMH-type" evidence="8">
    <location>
        <begin position="48"/>
        <end position="225"/>
    </location>
</feature>
<accession>A0A1C3W0V2</accession>
<reference evidence="10" key="1">
    <citation type="submission" date="2016-08" db="EMBL/GenBank/DDBJ databases">
        <authorList>
            <person name="Varghese N."/>
            <person name="Submissions Spin"/>
        </authorList>
    </citation>
    <scope>NUCLEOTIDE SEQUENCE [LARGE SCALE GENOMIC DNA]</scope>
    <source>
        <strain evidence="10">HAMBI 2975</strain>
    </source>
</reference>
<name>A0A1C3W0V2_9HYPH</name>
<keyword evidence="3" id="KW-0285">Flavoprotein</keyword>
<dbReference type="Pfam" id="PF01565">
    <property type="entry name" value="FAD_binding_4"/>
    <property type="match status" value="1"/>
</dbReference>
<evidence type="ECO:0000256" key="3">
    <source>
        <dbReference type="ARBA" id="ARBA00022630"/>
    </source>
</evidence>
<dbReference type="FunFam" id="3.30.465.10:FF:000016">
    <property type="entry name" value="probable D-lactate dehydrogenase, mitochondrial"/>
    <property type="match status" value="1"/>
</dbReference>
<dbReference type="InterPro" id="IPR016169">
    <property type="entry name" value="FAD-bd_PCMH_sub2"/>
</dbReference>
<dbReference type="Gene3D" id="1.10.45.10">
    <property type="entry name" value="Vanillyl-alcohol Oxidase, Chain A, domain 4"/>
    <property type="match status" value="1"/>
</dbReference>
<comment type="cofactor">
    <cofactor evidence="1">
        <name>FAD</name>
        <dbReference type="ChEBI" id="CHEBI:57692"/>
    </cofactor>
</comment>
<evidence type="ECO:0000256" key="5">
    <source>
        <dbReference type="ARBA" id="ARBA00022946"/>
    </source>
</evidence>
<dbReference type="Pfam" id="PF02913">
    <property type="entry name" value="FAD-oxidase_C"/>
    <property type="match status" value="1"/>
</dbReference>
<dbReference type="InterPro" id="IPR016166">
    <property type="entry name" value="FAD-bd_PCMH"/>
</dbReference>
<sequence length="475" mass="50615">MTTAVNRYGRHGDLVDAAIVKLKLHFGDRLTTAAAVRDQHGHDVSWHPSYPPDAVIFPDTADEVSRIVATCHAFDVPVIPFGTGTSCEGHVAALKGGICIDLSRLDRILTIQPDDMTATVEAGVTRKRLNAELRDTGLFFPVDPGADASLGGMASTRASGTNAMRYGTMKDNVISLGVVLPNGDRIRTASHARKSAAGYDLTRLWVGSEGTLGIVTDVTVKLHPIPDHVVAISASFSTLEQAVGFVLVATRLTDTLARIELLDELQVEAVNSYSKLSLPVEPTLFIELHGSRGAVDAALPFIEEEARAAGASRFDTAVSAEARGRLWQARHDIWWANLALRPGASALPTDSCVPVSRLVEAILAAKDDVRDLGLLAPICGHVGDGNFHLCVLFDPADADERQRVEALTKRLAARAIALQGTSTGEHGIGHGKIAALVAEHGPAIRVMAAIKRAIDPHNIMNPGKIFNLAEAPPFN</sequence>
<dbReference type="EC" id="1.1.2.4" evidence="7"/>
<dbReference type="InterPro" id="IPR036318">
    <property type="entry name" value="FAD-bd_PCMH-like_sf"/>
</dbReference>
<dbReference type="InterPro" id="IPR016171">
    <property type="entry name" value="Vanillyl_alc_oxidase_C-sub2"/>
</dbReference>
<evidence type="ECO:0000256" key="6">
    <source>
        <dbReference type="ARBA" id="ARBA00023002"/>
    </source>
</evidence>
<keyword evidence="4" id="KW-0274">FAD</keyword>
<dbReference type="InterPro" id="IPR016164">
    <property type="entry name" value="FAD-linked_Oxase-like_C"/>
</dbReference>
<dbReference type="InterPro" id="IPR006094">
    <property type="entry name" value="Oxid_FAD_bind_N"/>
</dbReference>
<evidence type="ECO:0000256" key="1">
    <source>
        <dbReference type="ARBA" id="ARBA00001974"/>
    </source>
</evidence>
<dbReference type="AlphaFoldDB" id="A0A1C3W0V2"/>
<evidence type="ECO:0000256" key="7">
    <source>
        <dbReference type="ARBA" id="ARBA00038897"/>
    </source>
</evidence>
<proteinExistence type="inferred from homology"/>
<dbReference type="GO" id="GO:0071949">
    <property type="term" value="F:FAD binding"/>
    <property type="evidence" value="ECO:0007669"/>
    <property type="project" value="InterPro"/>
</dbReference>
<dbReference type="GO" id="GO:1903457">
    <property type="term" value="P:lactate catabolic process"/>
    <property type="evidence" value="ECO:0007669"/>
    <property type="project" value="TreeGrafter"/>
</dbReference>
<evidence type="ECO:0000256" key="4">
    <source>
        <dbReference type="ARBA" id="ARBA00022827"/>
    </source>
</evidence>